<protein>
    <submittedName>
        <fullName evidence="2">Polysaccharide pyruvyl transferase</fullName>
    </submittedName>
</protein>
<dbReference type="PANTHER" id="PTHR36836">
    <property type="entry name" value="COLANIC ACID BIOSYNTHESIS PROTEIN WCAK"/>
    <property type="match status" value="1"/>
</dbReference>
<name>A0A292GRX4_9HYPH</name>
<dbReference type="Pfam" id="PF04230">
    <property type="entry name" value="PS_pyruv_trans"/>
    <property type="match status" value="1"/>
</dbReference>
<evidence type="ECO:0000313" key="2">
    <source>
        <dbReference type="EMBL" id="BBA73422.1"/>
    </source>
</evidence>
<keyword evidence="2" id="KW-0808">Transferase</keyword>
<evidence type="ECO:0000259" key="1">
    <source>
        <dbReference type="Pfam" id="PF04230"/>
    </source>
</evidence>
<dbReference type="GO" id="GO:0016740">
    <property type="term" value="F:transferase activity"/>
    <property type="evidence" value="ECO:0007669"/>
    <property type="project" value="UniProtKB-KW"/>
</dbReference>
<sequence length="426" mass="46479">MRIGLFGQFGSGNTGNDGSLEAMLQLLKRNCPGAQLVCICSRPDIVAQKFDLTARPVSQPYPSNWLLRAVNKAMLHVPRRAVGFCCALLLASQLDLIVVPGTGILDDFNENPFGWPFAVLRWSLAARLTGTRMIFVSIGAGPVSHPLSRRFVRWASTLAAFRSYRDQVSHDFMKQLGVAPSGDFVSADIAFALPTAPDGRQDERDQCVGIGVMSYRGWKKKSSDGDAVYADYLAKMTTLAKRLLGDGRQVRLLIGDKGDMEAARDILEQLGPAEAGKVIFEPSASLHDLMQQIARTDIVVASRYHNIVSALAMGRPAISLAYASKNDALLHDTGLSAFCHRIDSFDPETILSQIDFAFAERTALTRQVEAGVERYRSRLAGQEEILRALFLDPTTQKADCAAQSCTPSVSPGGSFQQVVERGHDCQ</sequence>
<dbReference type="SUPFAM" id="SSF53756">
    <property type="entry name" value="UDP-Glycosyltransferase/glycogen phosphorylase"/>
    <property type="match status" value="1"/>
</dbReference>
<dbReference type="PANTHER" id="PTHR36836:SF1">
    <property type="entry name" value="COLANIC ACID BIOSYNTHESIS PROTEIN WCAK"/>
    <property type="match status" value="1"/>
</dbReference>
<dbReference type="EMBL" id="LC171366">
    <property type="protein sequence ID" value="BBA73422.1"/>
    <property type="molecule type" value="Genomic_DNA"/>
</dbReference>
<dbReference type="InterPro" id="IPR007345">
    <property type="entry name" value="Polysacch_pyruvyl_Trfase"/>
</dbReference>
<organism evidence="2">
    <name type="scientific">Ochrobactrum sp. PW1</name>
    <dbReference type="NCBI Taxonomy" id="1882222"/>
    <lineage>
        <taxon>Bacteria</taxon>
        <taxon>Pseudomonadati</taxon>
        <taxon>Pseudomonadota</taxon>
        <taxon>Alphaproteobacteria</taxon>
        <taxon>Hyphomicrobiales</taxon>
        <taxon>Brucellaceae</taxon>
        <taxon>Brucella/Ochrobactrum group</taxon>
        <taxon>Ochrobactrum</taxon>
    </lineage>
</organism>
<feature type="domain" description="Polysaccharide pyruvyl transferase" evidence="1">
    <location>
        <begin position="13"/>
        <end position="323"/>
    </location>
</feature>
<dbReference type="AlphaFoldDB" id="A0A292GRX4"/>
<accession>A0A292GRX4</accession>
<reference evidence="2" key="1">
    <citation type="submission" date="2016-07" db="EMBL/GenBank/DDBJ databases">
        <title>Genomics reveals synergistic degradation of pyrene by five bacteria in a mangrove sediment-derived bacterial consortium.</title>
        <authorList>
            <person name="Wanapaisan P."/>
            <person name="Vejarano F."/>
            <person name="Chakraborty J."/>
            <person name="Shintani M."/>
            <person name="Muangchinda C."/>
            <person name="Laothamteep N."/>
            <person name="Suzuki-Minakuchi C."/>
            <person name="Inoue K."/>
            <person name="Nojiri H."/>
            <person name="Pinyakong O."/>
        </authorList>
    </citation>
    <scope>NUCLEOTIDE SEQUENCE</scope>
    <source>
        <strain evidence="2">PW1</strain>
    </source>
</reference>
<proteinExistence type="predicted"/>
<dbReference type="Gene3D" id="3.40.50.2000">
    <property type="entry name" value="Glycogen Phosphorylase B"/>
    <property type="match status" value="1"/>
</dbReference>